<feature type="region of interest" description="Disordered" evidence="1">
    <location>
        <begin position="1"/>
        <end position="57"/>
    </location>
</feature>
<name>A0A6J4JDA2_9ACTN</name>
<gene>
    <name evidence="2" type="ORF">AVDCRST_MAG76-3526</name>
</gene>
<sequence length="57" mass="5829">CSGRGTSWPGASAGRWRWPAPMCGPGQPSSRSACGAPPSPSRSGGSRRPSQLEAYSP</sequence>
<proteinExistence type="predicted"/>
<feature type="compositionally biased region" description="Low complexity" evidence="1">
    <location>
        <begin position="28"/>
        <end position="49"/>
    </location>
</feature>
<feature type="non-terminal residue" evidence="2">
    <location>
        <position position="1"/>
    </location>
</feature>
<evidence type="ECO:0000313" key="2">
    <source>
        <dbReference type="EMBL" id="CAA9273608.1"/>
    </source>
</evidence>
<dbReference type="EMBL" id="CADCSZ010000210">
    <property type="protein sequence ID" value="CAA9273608.1"/>
    <property type="molecule type" value="Genomic_DNA"/>
</dbReference>
<reference evidence="2" key="1">
    <citation type="submission" date="2020-02" db="EMBL/GenBank/DDBJ databases">
        <authorList>
            <person name="Meier V. D."/>
        </authorList>
    </citation>
    <scope>NUCLEOTIDE SEQUENCE</scope>
    <source>
        <strain evidence="2">AVDCRST_MAG76</strain>
    </source>
</reference>
<dbReference type="AlphaFoldDB" id="A0A6J4JDA2"/>
<accession>A0A6J4JDA2</accession>
<organism evidence="2">
    <name type="scientific">uncultured Acidimicrobiales bacterium</name>
    <dbReference type="NCBI Taxonomy" id="310071"/>
    <lineage>
        <taxon>Bacteria</taxon>
        <taxon>Bacillati</taxon>
        <taxon>Actinomycetota</taxon>
        <taxon>Acidimicrobiia</taxon>
        <taxon>Acidimicrobiales</taxon>
        <taxon>environmental samples</taxon>
    </lineage>
</organism>
<feature type="non-terminal residue" evidence="2">
    <location>
        <position position="57"/>
    </location>
</feature>
<protein>
    <submittedName>
        <fullName evidence="2">Uncharacterized protein</fullName>
    </submittedName>
</protein>
<evidence type="ECO:0000256" key="1">
    <source>
        <dbReference type="SAM" id="MobiDB-lite"/>
    </source>
</evidence>